<dbReference type="Proteomes" id="UP000306102">
    <property type="component" value="Unassembled WGS sequence"/>
</dbReference>
<evidence type="ECO:0000256" key="1">
    <source>
        <dbReference type="ARBA" id="ARBA00022527"/>
    </source>
</evidence>
<dbReference type="PANTHER" id="PTHR47989:SF62">
    <property type="entry name" value="OS05G0423500 PROTEIN"/>
    <property type="match status" value="1"/>
</dbReference>
<reference evidence="4 5" key="1">
    <citation type="journal article" date="2018" name="Proc. Natl. Acad. Sci. U.S.A.">
        <title>Draft genome sequence of Camellia sinensis var. sinensis provides insights into the evolution of the tea genome and tea quality.</title>
        <authorList>
            <person name="Wei C."/>
            <person name="Yang H."/>
            <person name="Wang S."/>
            <person name="Zhao J."/>
            <person name="Liu C."/>
            <person name="Gao L."/>
            <person name="Xia E."/>
            <person name="Lu Y."/>
            <person name="Tai Y."/>
            <person name="She G."/>
            <person name="Sun J."/>
            <person name="Cao H."/>
            <person name="Tong W."/>
            <person name="Gao Q."/>
            <person name="Li Y."/>
            <person name="Deng W."/>
            <person name="Jiang X."/>
            <person name="Wang W."/>
            <person name="Chen Q."/>
            <person name="Zhang S."/>
            <person name="Li H."/>
            <person name="Wu J."/>
            <person name="Wang P."/>
            <person name="Li P."/>
            <person name="Shi C."/>
            <person name="Zheng F."/>
            <person name="Jian J."/>
            <person name="Huang B."/>
            <person name="Shan D."/>
            <person name="Shi M."/>
            <person name="Fang C."/>
            <person name="Yue Y."/>
            <person name="Li F."/>
            <person name="Li D."/>
            <person name="Wei S."/>
            <person name="Han B."/>
            <person name="Jiang C."/>
            <person name="Yin Y."/>
            <person name="Xia T."/>
            <person name="Zhang Z."/>
            <person name="Bennetzen J.L."/>
            <person name="Zhao S."/>
            <person name="Wan X."/>
        </authorList>
    </citation>
    <scope>NUCLEOTIDE SEQUENCE [LARGE SCALE GENOMIC DNA]</scope>
    <source>
        <strain evidence="5">cv. Shuchazao</strain>
        <tissue evidence="4">Leaf</tissue>
    </source>
</reference>
<dbReference type="SUPFAM" id="SSF56112">
    <property type="entry name" value="Protein kinase-like (PK-like)"/>
    <property type="match status" value="1"/>
</dbReference>
<dbReference type="EMBL" id="SDRB02010909">
    <property type="protein sequence ID" value="THG03642.1"/>
    <property type="molecule type" value="Genomic_DNA"/>
</dbReference>
<evidence type="ECO:0000313" key="4">
    <source>
        <dbReference type="EMBL" id="THG03642.1"/>
    </source>
</evidence>
<accession>A0A4S4DL43</accession>
<protein>
    <recommendedName>
        <fullName evidence="6">Protein kinase domain-containing protein</fullName>
    </recommendedName>
</protein>
<dbReference type="AlphaFoldDB" id="A0A4S4DL43"/>
<keyword evidence="5" id="KW-1185">Reference proteome</keyword>
<keyword evidence="1" id="KW-0808">Transferase</keyword>
<organism evidence="4 5">
    <name type="scientific">Camellia sinensis var. sinensis</name>
    <name type="common">China tea</name>
    <dbReference type="NCBI Taxonomy" id="542762"/>
    <lineage>
        <taxon>Eukaryota</taxon>
        <taxon>Viridiplantae</taxon>
        <taxon>Streptophyta</taxon>
        <taxon>Embryophyta</taxon>
        <taxon>Tracheophyta</taxon>
        <taxon>Spermatophyta</taxon>
        <taxon>Magnoliopsida</taxon>
        <taxon>eudicotyledons</taxon>
        <taxon>Gunneridae</taxon>
        <taxon>Pentapetalae</taxon>
        <taxon>asterids</taxon>
        <taxon>Ericales</taxon>
        <taxon>Theaceae</taxon>
        <taxon>Camellia</taxon>
    </lineage>
</organism>
<dbReference type="Gene3D" id="3.30.200.20">
    <property type="entry name" value="Phosphorylase Kinase, domain 1"/>
    <property type="match status" value="2"/>
</dbReference>
<keyword evidence="1" id="KW-0418">Kinase</keyword>
<name>A0A4S4DL43_CAMSN</name>
<proteinExistence type="predicted"/>
<keyword evidence="2" id="KW-0547">Nucleotide-binding</keyword>
<comment type="caution">
    <text evidence="4">The sequence shown here is derived from an EMBL/GenBank/DDBJ whole genome shotgun (WGS) entry which is preliminary data.</text>
</comment>
<dbReference type="STRING" id="542762.A0A4S4DL43"/>
<dbReference type="PANTHER" id="PTHR47989">
    <property type="entry name" value="OS01G0750732 PROTEIN"/>
    <property type="match status" value="1"/>
</dbReference>
<keyword evidence="1" id="KW-0723">Serine/threonine-protein kinase</keyword>
<dbReference type="GO" id="GO:0005524">
    <property type="term" value="F:ATP binding"/>
    <property type="evidence" value="ECO:0007669"/>
    <property type="project" value="UniProtKB-KW"/>
</dbReference>
<dbReference type="InterPro" id="IPR011009">
    <property type="entry name" value="Kinase-like_dom_sf"/>
</dbReference>
<evidence type="ECO:0000256" key="2">
    <source>
        <dbReference type="ARBA" id="ARBA00022741"/>
    </source>
</evidence>
<sequence length="137" mass="14817">MSGLDGEDAISSVVIESEASCHCFSLVEIELTMANFNEELVLGVGGFGKVYKGLPNIKDVSGLSVDNAISSVVIESEYSCRCFSLAEIQSMTDNFNEELVIRIGRFGKVYKGFIDNGATTVAIKRLNAESNQGTEEF</sequence>
<gene>
    <name evidence="4" type="ORF">TEA_006350</name>
</gene>
<evidence type="ECO:0000313" key="5">
    <source>
        <dbReference type="Proteomes" id="UP000306102"/>
    </source>
</evidence>
<evidence type="ECO:0000256" key="3">
    <source>
        <dbReference type="ARBA" id="ARBA00022840"/>
    </source>
</evidence>
<keyword evidence="3" id="KW-0067">ATP-binding</keyword>
<evidence type="ECO:0008006" key="6">
    <source>
        <dbReference type="Google" id="ProtNLM"/>
    </source>
</evidence>
<dbReference type="GO" id="GO:0004674">
    <property type="term" value="F:protein serine/threonine kinase activity"/>
    <property type="evidence" value="ECO:0007669"/>
    <property type="project" value="UniProtKB-KW"/>
</dbReference>